<reference evidence="1 2" key="1">
    <citation type="submission" date="2021-06" db="EMBL/GenBank/DDBJ databases">
        <title>Chromosome-level genome assembly of the red-tail catfish (Hemibagrus wyckioides).</title>
        <authorList>
            <person name="Shao F."/>
        </authorList>
    </citation>
    <scope>NUCLEOTIDE SEQUENCE [LARGE SCALE GENOMIC DNA]</scope>
    <source>
        <strain evidence="1">EC202008001</strain>
        <tissue evidence="1">Blood</tissue>
    </source>
</reference>
<sequence>MLKFDVDVCTVTVAWGSYAACIRPFTMWASAQSSTPRLRQETWKCPEGGKEPRATEYRNCPGLLAGVQSLCLLPIQSRALCRPERFRETRNIAGGPKCWVQTAK</sequence>
<accession>A0A9D3N3H2</accession>
<keyword evidence="2" id="KW-1185">Reference proteome</keyword>
<evidence type="ECO:0000313" key="1">
    <source>
        <dbReference type="EMBL" id="KAG7314875.1"/>
    </source>
</evidence>
<dbReference type="EMBL" id="JAHKSW010000028">
    <property type="protein sequence ID" value="KAG7314875.1"/>
    <property type="molecule type" value="Genomic_DNA"/>
</dbReference>
<name>A0A9D3N3H2_9TELE</name>
<proteinExistence type="predicted"/>
<protein>
    <submittedName>
        <fullName evidence="1">Uncharacterized protein</fullName>
    </submittedName>
</protein>
<dbReference type="AlphaFoldDB" id="A0A9D3N3H2"/>
<comment type="caution">
    <text evidence="1">The sequence shown here is derived from an EMBL/GenBank/DDBJ whole genome shotgun (WGS) entry which is preliminary data.</text>
</comment>
<organism evidence="1 2">
    <name type="scientific">Hemibagrus wyckioides</name>
    <dbReference type="NCBI Taxonomy" id="337641"/>
    <lineage>
        <taxon>Eukaryota</taxon>
        <taxon>Metazoa</taxon>
        <taxon>Chordata</taxon>
        <taxon>Craniata</taxon>
        <taxon>Vertebrata</taxon>
        <taxon>Euteleostomi</taxon>
        <taxon>Actinopterygii</taxon>
        <taxon>Neopterygii</taxon>
        <taxon>Teleostei</taxon>
        <taxon>Ostariophysi</taxon>
        <taxon>Siluriformes</taxon>
        <taxon>Bagridae</taxon>
        <taxon>Hemibagrus</taxon>
    </lineage>
</organism>
<gene>
    <name evidence="1" type="ORF">KOW79_022178</name>
</gene>
<dbReference type="Proteomes" id="UP000824219">
    <property type="component" value="Linkage Group LG28"/>
</dbReference>
<evidence type="ECO:0000313" key="2">
    <source>
        <dbReference type="Proteomes" id="UP000824219"/>
    </source>
</evidence>